<gene>
    <name evidence="1" type="ORF">PoB_000227200</name>
</gene>
<proteinExistence type="predicted"/>
<name>A0AAV3XZ58_9GAST</name>
<dbReference type="AlphaFoldDB" id="A0AAV3XZ58"/>
<accession>A0AAV3XZ58</accession>
<sequence>MVTLNRSLRDQPLGPNLDEFTVLKNMVCTSSYKNLHHAARNCHHPIPHLRAEAIGPQVLLTLIGPDLPIVPQDGYN</sequence>
<dbReference type="Proteomes" id="UP000735302">
    <property type="component" value="Unassembled WGS sequence"/>
</dbReference>
<dbReference type="EMBL" id="BLXT01000298">
    <property type="protein sequence ID" value="GFN75766.1"/>
    <property type="molecule type" value="Genomic_DNA"/>
</dbReference>
<organism evidence="1 2">
    <name type="scientific">Plakobranchus ocellatus</name>
    <dbReference type="NCBI Taxonomy" id="259542"/>
    <lineage>
        <taxon>Eukaryota</taxon>
        <taxon>Metazoa</taxon>
        <taxon>Spiralia</taxon>
        <taxon>Lophotrochozoa</taxon>
        <taxon>Mollusca</taxon>
        <taxon>Gastropoda</taxon>
        <taxon>Heterobranchia</taxon>
        <taxon>Euthyneura</taxon>
        <taxon>Panpulmonata</taxon>
        <taxon>Sacoglossa</taxon>
        <taxon>Placobranchoidea</taxon>
        <taxon>Plakobranchidae</taxon>
        <taxon>Plakobranchus</taxon>
    </lineage>
</organism>
<reference evidence="1 2" key="1">
    <citation type="journal article" date="2021" name="Elife">
        <title>Chloroplast acquisition without the gene transfer in kleptoplastic sea slugs, Plakobranchus ocellatus.</title>
        <authorList>
            <person name="Maeda T."/>
            <person name="Takahashi S."/>
            <person name="Yoshida T."/>
            <person name="Shimamura S."/>
            <person name="Takaki Y."/>
            <person name="Nagai Y."/>
            <person name="Toyoda A."/>
            <person name="Suzuki Y."/>
            <person name="Arimoto A."/>
            <person name="Ishii H."/>
            <person name="Satoh N."/>
            <person name="Nishiyama T."/>
            <person name="Hasebe M."/>
            <person name="Maruyama T."/>
            <person name="Minagawa J."/>
            <person name="Obokata J."/>
            <person name="Shigenobu S."/>
        </authorList>
    </citation>
    <scope>NUCLEOTIDE SEQUENCE [LARGE SCALE GENOMIC DNA]</scope>
</reference>
<evidence type="ECO:0000313" key="2">
    <source>
        <dbReference type="Proteomes" id="UP000735302"/>
    </source>
</evidence>
<evidence type="ECO:0000313" key="1">
    <source>
        <dbReference type="EMBL" id="GFN75766.1"/>
    </source>
</evidence>
<keyword evidence="2" id="KW-1185">Reference proteome</keyword>
<protein>
    <submittedName>
        <fullName evidence="1">Uncharacterized protein</fullName>
    </submittedName>
</protein>
<comment type="caution">
    <text evidence="1">The sequence shown here is derived from an EMBL/GenBank/DDBJ whole genome shotgun (WGS) entry which is preliminary data.</text>
</comment>